<accession>A0A139AXH9</accession>
<dbReference type="PRINTS" id="PR01438">
    <property type="entry name" value="UNVRSLSTRESS"/>
</dbReference>
<dbReference type="AlphaFoldDB" id="A0A139AXH9"/>
<dbReference type="Pfam" id="PF00582">
    <property type="entry name" value="Usp"/>
    <property type="match status" value="1"/>
</dbReference>
<dbReference type="EMBL" id="KQ965733">
    <property type="protein sequence ID" value="KXS21417.1"/>
    <property type="molecule type" value="Genomic_DNA"/>
</dbReference>
<keyword evidence="3" id="KW-1185">Reference proteome</keyword>
<dbReference type="PANTHER" id="PTHR31964">
    <property type="entry name" value="ADENINE NUCLEOTIDE ALPHA HYDROLASES-LIKE SUPERFAMILY PROTEIN"/>
    <property type="match status" value="1"/>
</dbReference>
<keyword evidence="2" id="KW-0378">Hydrolase</keyword>
<dbReference type="InterPro" id="IPR006016">
    <property type="entry name" value="UspA"/>
</dbReference>
<dbReference type="InterPro" id="IPR014729">
    <property type="entry name" value="Rossmann-like_a/b/a_fold"/>
</dbReference>
<sequence length="190" mass="20660">MSIESDKPIPEFFVELLHTGEVGARYNNLEEAIQTTATRRHLVACDFSRESLFAIEFAIARVVSDGDALILVNVVPDAAVLDTFCEDDQTMGTTNTEDLLRDVVRRLATVHKSASKPLHLPKHSTFAGAFVGLSGAVLCNVCLRLNVDTIVLGTHARSPIGKVLFGSVGDYCLHHAPTSVVVVRPKHPQM</sequence>
<evidence type="ECO:0000259" key="1">
    <source>
        <dbReference type="Pfam" id="PF00582"/>
    </source>
</evidence>
<proteinExistence type="predicted"/>
<dbReference type="SUPFAM" id="SSF52402">
    <property type="entry name" value="Adenine nucleotide alpha hydrolases-like"/>
    <property type="match status" value="1"/>
</dbReference>
<dbReference type="CDD" id="cd23659">
    <property type="entry name" value="USP_At3g01520-like"/>
    <property type="match status" value="1"/>
</dbReference>
<feature type="domain" description="UspA" evidence="1">
    <location>
        <begin position="39"/>
        <end position="184"/>
    </location>
</feature>
<protein>
    <submittedName>
        <fullName evidence="2">Adenine nucleotide alpha hydrolases-like protein</fullName>
    </submittedName>
</protein>
<gene>
    <name evidence="2" type="ORF">M427DRAFT_51639</name>
</gene>
<evidence type="ECO:0000313" key="2">
    <source>
        <dbReference type="EMBL" id="KXS21417.1"/>
    </source>
</evidence>
<dbReference type="InterPro" id="IPR006015">
    <property type="entry name" value="Universal_stress_UspA"/>
</dbReference>
<reference evidence="2 3" key="1">
    <citation type="journal article" date="2015" name="Genome Biol. Evol.">
        <title>Phylogenomic analyses indicate that early fungi evolved digesting cell walls of algal ancestors of land plants.</title>
        <authorList>
            <person name="Chang Y."/>
            <person name="Wang S."/>
            <person name="Sekimoto S."/>
            <person name="Aerts A.L."/>
            <person name="Choi C."/>
            <person name="Clum A."/>
            <person name="LaButti K.M."/>
            <person name="Lindquist E.A."/>
            <person name="Yee Ngan C."/>
            <person name="Ohm R.A."/>
            <person name="Salamov A.A."/>
            <person name="Grigoriev I.V."/>
            <person name="Spatafora J.W."/>
            <person name="Berbee M.L."/>
        </authorList>
    </citation>
    <scope>NUCLEOTIDE SEQUENCE [LARGE SCALE GENOMIC DNA]</scope>
    <source>
        <strain evidence="2 3">JEL478</strain>
    </source>
</reference>
<dbReference type="Gene3D" id="3.40.50.620">
    <property type="entry name" value="HUPs"/>
    <property type="match status" value="1"/>
</dbReference>
<organism evidence="2 3">
    <name type="scientific">Gonapodya prolifera (strain JEL478)</name>
    <name type="common">Monoblepharis prolifera</name>
    <dbReference type="NCBI Taxonomy" id="1344416"/>
    <lineage>
        <taxon>Eukaryota</taxon>
        <taxon>Fungi</taxon>
        <taxon>Fungi incertae sedis</taxon>
        <taxon>Chytridiomycota</taxon>
        <taxon>Chytridiomycota incertae sedis</taxon>
        <taxon>Monoblepharidomycetes</taxon>
        <taxon>Monoblepharidales</taxon>
        <taxon>Gonapodyaceae</taxon>
        <taxon>Gonapodya</taxon>
    </lineage>
</organism>
<name>A0A139AXH9_GONPJ</name>
<dbReference type="GO" id="GO:0016787">
    <property type="term" value="F:hydrolase activity"/>
    <property type="evidence" value="ECO:0007669"/>
    <property type="project" value="UniProtKB-KW"/>
</dbReference>
<evidence type="ECO:0000313" key="3">
    <source>
        <dbReference type="Proteomes" id="UP000070544"/>
    </source>
</evidence>
<dbReference type="Proteomes" id="UP000070544">
    <property type="component" value="Unassembled WGS sequence"/>
</dbReference>
<dbReference type="PANTHER" id="PTHR31964:SF113">
    <property type="entry name" value="USPA DOMAIN-CONTAINING PROTEIN"/>
    <property type="match status" value="1"/>
</dbReference>
<dbReference type="OrthoDB" id="843225at2759"/>